<dbReference type="InterPro" id="IPR013121">
    <property type="entry name" value="Fe_red_NAD-bd_6"/>
</dbReference>
<feature type="transmembrane region" description="Helical" evidence="12">
    <location>
        <begin position="250"/>
        <end position="268"/>
    </location>
</feature>
<evidence type="ECO:0000256" key="10">
    <source>
        <dbReference type="ARBA" id="ARBA00023180"/>
    </source>
</evidence>
<keyword evidence="6 12" id="KW-1133">Transmembrane helix</keyword>
<keyword evidence="9 12" id="KW-0472">Membrane</keyword>
<dbReference type="InterPro" id="IPR013112">
    <property type="entry name" value="FAD-bd_8"/>
</dbReference>
<keyword evidence="5" id="KW-0249">Electron transport</keyword>
<dbReference type="PANTHER" id="PTHR32361">
    <property type="entry name" value="FERRIC/CUPRIC REDUCTASE TRANSMEMBRANE COMPONENT"/>
    <property type="match status" value="1"/>
</dbReference>
<accession>A0ABR3P627</accession>
<feature type="domain" description="FAD-binding FR-type" evidence="14">
    <location>
        <begin position="316"/>
        <end position="503"/>
    </location>
</feature>
<evidence type="ECO:0000256" key="13">
    <source>
        <dbReference type="SAM" id="SignalP"/>
    </source>
</evidence>
<dbReference type="SFLD" id="SFLDG01168">
    <property type="entry name" value="Ferric_reductase_subgroup_(FRE"/>
    <property type="match status" value="1"/>
</dbReference>
<dbReference type="InterPro" id="IPR017927">
    <property type="entry name" value="FAD-bd_FR_type"/>
</dbReference>
<keyword evidence="8" id="KW-0406">Ion transport</keyword>
<feature type="region of interest" description="Disordered" evidence="11">
    <location>
        <begin position="411"/>
        <end position="431"/>
    </location>
</feature>
<dbReference type="SFLD" id="SFLDS00052">
    <property type="entry name" value="Ferric_Reductase_Domain"/>
    <property type="match status" value="1"/>
</dbReference>
<feature type="transmembrane region" description="Helical" evidence="12">
    <location>
        <begin position="126"/>
        <end position="146"/>
    </location>
</feature>
<dbReference type="Pfam" id="PF08022">
    <property type="entry name" value="FAD_binding_8"/>
    <property type="match status" value="1"/>
</dbReference>
<dbReference type="Proteomes" id="UP001562354">
    <property type="component" value="Unassembled WGS sequence"/>
</dbReference>
<evidence type="ECO:0000313" key="16">
    <source>
        <dbReference type="Proteomes" id="UP001562354"/>
    </source>
</evidence>
<dbReference type="PANTHER" id="PTHR32361:SF9">
    <property type="entry name" value="FERRIC REDUCTASE TRANSMEMBRANE COMPONENT 3-RELATED"/>
    <property type="match status" value="1"/>
</dbReference>
<dbReference type="SUPFAM" id="SSF52343">
    <property type="entry name" value="Ferredoxin reductase-like, C-terminal NADP-linked domain"/>
    <property type="match status" value="1"/>
</dbReference>
<keyword evidence="16" id="KW-1185">Reference proteome</keyword>
<keyword evidence="3" id="KW-0813">Transport</keyword>
<dbReference type="RefSeq" id="XP_069197649.1">
    <property type="nucleotide sequence ID" value="XM_069346437.1"/>
</dbReference>
<dbReference type="InterPro" id="IPR051410">
    <property type="entry name" value="Ferric/Cupric_Reductase"/>
</dbReference>
<comment type="similarity">
    <text evidence="2">Belongs to the ferric reductase (FRE) family.</text>
</comment>
<evidence type="ECO:0000256" key="3">
    <source>
        <dbReference type="ARBA" id="ARBA00022448"/>
    </source>
</evidence>
<evidence type="ECO:0000256" key="7">
    <source>
        <dbReference type="ARBA" id="ARBA00023002"/>
    </source>
</evidence>
<feature type="signal peptide" evidence="13">
    <location>
        <begin position="1"/>
        <end position="18"/>
    </location>
</feature>
<keyword evidence="4 12" id="KW-0812">Transmembrane</keyword>
<dbReference type="CDD" id="cd06186">
    <property type="entry name" value="NOX_Duox_like_FAD_NADP"/>
    <property type="match status" value="1"/>
</dbReference>
<dbReference type="Pfam" id="PF01794">
    <property type="entry name" value="Ferric_reduct"/>
    <property type="match status" value="1"/>
</dbReference>
<dbReference type="Pfam" id="PF08030">
    <property type="entry name" value="NAD_binding_6"/>
    <property type="match status" value="1"/>
</dbReference>
<feature type="transmembrane region" description="Helical" evidence="12">
    <location>
        <begin position="37"/>
        <end position="55"/>
    </location>
</feature>
<evidence type="ECO:0000256" key="9">
    <source>
        <dbReference type="ARBA" id="ARBA00023136"/>
    </source>
</evidence>
<feature type="chain" id="PRO_5045988212" description="FAD-binding FR-type domain-containing protein" evidence="13">
    <location>
        <begin position="19"/>
        <end position="658"/>
    </location>
</feature>
<evidence type="ECO:0000256" key="4">
    <source>
        <dbReference type="ARBA" id="ARBA00022692"/>
    </source>
</evidence>
<proteinExistence type="inferred from homology"/>
<organism evidence="15 16">
    <name type="scientific">Neodothiora populina</name>
    <dbReference type="NCBI Taxonomy" id="2781224"/>
    <lineage>
        <taxon>Eukaryota</taxon>
        <taxon>Fungi</taxon>
        <taxon>Dikarya</taxon>
        <taxon>Ascomycota</taxon>
        <taxon>Pezizomycotina</taxon>
        <taxon>Dothideomycetes</taxon>
        <taxon>Dothideomycetidae</taxon>
        <taxon>Dothideales</taxon>
        <taxon>Dothioraceae</taxon>
        <taxon>Neodothiora</taxon>
    </lineage>
</organism>
<feature type="transmembrane region" description="Helical" evidence="12">
    <location>
        <begin position="280"/>
        <end position="297"/>
    </location>
</feature>
<evidence type="ECO:0000256" key="2">
    <source>
        <dbReference type="ARBA" id="ARBA00006278"/>
    </source>
</evidence>
<evidence type="ECO:0000256" key="11">
    <source>
        <dbReference type="SAM" id="MobiDB-lite"/>
    </source>
</evidence>
<feature type="transmembrane region" description="Helical" evidence="12">
    <location>
        <begin position="166"/>
        <end position="188"/>
    </location>
</feature>
<feature type="compositionally biased region" description="Polar residues" evidence="11">
    <location>
        <begin position="412"/>
        <end position="421"/>
    </location>
</feature>
<name>A0ABR3P627_9PEZI</name>
<evidence type="ECO:0000313" key="15">
    <source>
        <dbReference type="EMBL" id="KAL1297967.1"/>
    </source>
</evidence>
<dbReference type="EMBL" id="JBFMKM010000014">
    <property type="protein sequence ID" value="KAL1297967.1"/>
    <property type="molecule type" value="Genomic_DNA"/>
</dbReference>
<dbReference type="InterPro" id="IPR013130">
    <property type="entry name" value="Fe3_Rdtase_TM_dom"/>
</dbReference>
<protein>
    <recommendedName>
        <fullName evidence="14">FAD-binding FR-type domain-containing protein</fullName>
    </recommendedName>
</protein>
<evidence type="ECO:0000256" key="8">
    <source>
        <dbReference type="ARBA" id="ARBA00023065"/>
    </source>
</evidence>
<comment type="subcellular location">
    <subcellularLocation>
        <location evidence="1">Membrane</location>
        <topology evidence="1">Multi-pass membrane protein</topology>
    </subcellularLocation>
</comment>
<gene>
    <name evidence="15" type="ORF">AAFC00_006475</name>
</gene>
<comment type="caution">
    <text evidence="15">The sequence shown here is derived from an EMBL/GenBank/DDBJ whole genome shotgun (WGS) entry which is preliminary data.</text>
</comment>
<keyword evidence="7" id="KW-0560">Oxidoreductase</keyword>
<evidence type="ECO:0000256" key="1">
    <source>
        <dbReference type="ARBA" id="ARBA00004141"/>
    </source>
</evidence>
<evidence type="ECO:0000256" key="5">
    <source>
        <dbReference type="ARBA" id="ARBA00022982"/>
    </source>
</evidence>
<reference evidence="15 16" key="1">
    <citation type="submission" date="2024-07" db="EMBL/GenBank/DDBJ databases">
        <title>Draft sequence of the Neodothiora populina.</title>
        <authorList>
            <person name="Drown D.D."/>
            <person name="Schuette U.S."/>
            <person name="Buechlein A.B."/>
            <person name="Rusch D.R."/>
            <person name="Winton L.W."/>
            <person name="Adams G.A."/>
        </authorList>
    </citation>
    <scope>NUCLEOTIDE SEQUENCE [LARGE SCALE GENOMIC DNA]</scope>
    <source>
        <strain evidence="15 16">CPC 39397</strain>
    </source>
</reference>
<dbReference type="Gene3D" id="3.40.50.80">
    <property type="entry name" value="Nucleotide-binding domain of ferredoxin-NADP reductase (FNR) module"/>
    <property type="match status" value="1"/>
</dbReference>
<sequence>MLARLFVLSAAFFRHTLGSTLVSYPVAQEENSHNNHAHGYALYGFWGGIVLLGALHQLWQLWHLRTCTPETSNTNERGTIALRRYPAFIETLRHWSRTHLQTPPAFGKHHARLLYWCTIPTRLESVVILAYWIITIILVGTDYVFYSNDIQPTGGDYATTLGRQRWGTFANRCAVLALSNLPILWLFAGRNNILLWVTGWEFQTFNIFHRHVARVTILLIIGHAASYTHLDTTMTMPTGKTLYQEALHEEWYVWGIVAATTLGTFWLASVSWMRMKFYELFLAIHISLGILLIYAVFGHTRQEEGAFNGYLWAVVAIWSFDRLLRLIRLVVCNLHVTTGKNFVHVASTKATYDKVSDVIHVDIQTSGLALFRPGPGQHCFLYQPFSFKFWENHPFTIGSWSASASSSETDLESGTSSSDASSPIEKDDNWDSIVPATSRNLSTQLSRVDKVTLLPYSNKTLTFWIRPYDGWTRRLRDQCLKEPSGVCHPHLLMEGPYGHSKNLYMFDTVILVAGGTGISAVTPYITEQIARSYKGKTRTTDMRLMWSTRKARIVTSICTQELAAALPRSDLKLDVYLTGRVMHHDKVAMNNAGITYHHGRPDLEATVAEVTRELGPTRRAAVFVCGPSAMADNAREVVHAAMKRGCRNLEYFEDSFGW</sequence>
<evidence type="ECO:0000256" key="6">
    <source>
        <dbReference type="ARBA" id="ARBA00022989"/>
    </source>
</evidence>
<dbReference type="PROSITE" id="PS51384">
    <property type="entry name" value="FAD_FR"/>
    <property type="match status" value="1"/>
</dbReference>
<feature type="transmembrane region" description="Helical" evidence="12">
    <location>
        <begin position="212"/>
        <end position="230"/>
    </location>
</feature>
<keyword evidence="10" id="KW-0325">Glycoprotein</keyword>
<dbReference type="GeneID" id="95980174"/>
<dbReference type="InterPro" id="IPR039261">
    <property type="entry name" value="FNR_nucleotide-bd"/>
</dbReference>
<keyword evidence="13" id="KW-0732">Signal</keyword>
<evidence type="ECO:0000259" key="14">
    <source>
        <dbReference type="PROSITE" id="PS51384"/>
    </source>
</evidence>
<evidence type="ECO:0000256" key="12">
    <source>
        <dbReference type="SAM" id="Phobius"/>
    </source>
</evidence>